<dbReference type="InterPro" id="IPR036554">
    <property type="entry name" value="GHMP_kinase_C_sf"/>
</dbReference>
<protein>
    <submittedName>
        <fullName evidence="7">Bifunctional fucokinase/fucose pyrophosphorylase</fullName>
    </submittedName>
</protein>
<comment type="caution">
    <text evidence="7">The sequence shown here is derived from an EMBL/GenBank/DDBJ whole genome shotgun (WGS) entry which is preliminary data.</text>
</comment>
<dbReference type="Pfam" id="PF00288">
    <property type="entry name" value="GHMP_kinases_N"/>
    <property type="match status" value="1"/>
</dbReference>
<feature type="domain" description="GDP-fucose pyrophosphorylase" evidence="6">
    <location>
        <begin position="62"/>
        <end position="471"/>
    </location>
</feature>
<dbReference type="GO" id="GO:0005524">
    <property type="term" value="F:ATP binding"/>
    <property type="evidence" value="ECO:0007669"/>
    <property type="project" value="UniProtKB-KW"/>
</dbReference>
<evidence type="ECO:0000313" key="7">
    <source>
        <dbReference type="EMBL" id="CAA0827194.1"/>
    </source>
</evidence>
<dbReference type="Proteomes" id="UP001153555">
    <property type="component" value="Unassembled WGS sequence"/>
</dbReference>
<dbReference type="EMBL" id="CACSLK010027751">
    <property type="protein sequence ID" value="CAA0827194.1"/>
    <property type="molecule type" value="Genomic_DNA"/>
</dbReference>
<evidence type="ECO:0000256" key="3">
    <source>
        <dbReference type="ARBA" id="ARBA00022777"/>
    </source>
</evidence>
<dbReference type="SUPFAM" id="SSF54211">
    <property type="entry name" value="Ribosomal protein S5 domain 2-like"/>
    <property type="match status" value="1"/>
</dbReference>
<sequence length="1002" mass="110735">YLLNWEIALLTLSIRNWRFAKQNVCIVLKSHSILLLMGNCDSISSSYESSNNGFFLMPLVELLRKQHILLLHAGGDSKRVPWANPMGKVFLPLPYMAADDPDGPVPLLFDHILAIASCARQAFQNEGGLFIMTGDVLPCFDAFSIVLPEDAASIVTVPITLDIASNHGVIVASKSELSKEKSLVSLVENLLQKPSLEDLVDHRAILDDGRTLLDTGIIAVKGKAWEDLVMLACSSQPMISELLDSKKEMSLYEDLVAAWVPAKHDWMKSRPLGEELVKALGKQRMFSYCAYDLLFLHFGTSSEVLDHLNGSGSVLVGRRHLCSIPATTVSDIAASAIIISSTVSPGVSIGDESLVYDSSISTNSQIGSQSIVVGVNVPKTLNDVSEKSFRFILPDRHCLWEVPLSGRGERVIVYCGLHDNPKSPLMNGTFCGKPWKKVLGDLGIRDDDLWGATRDSNDKCLWNAKLFPVVSYFNMLQLATWLMGLSDKENIQLLHLWRRSNRISLEELHRSIDFSKMWLSSTNHQADLAAGVVAACLKFGLLGRNLSQMCQEILQKEGTGVEVCREFLYMCPDLQAQNSQILPRSRAHQVHLDLLRACNEEQMAAKMEHKVWAAVADETATAVRYGFKEIFCESSTSTTSPASTSHCTFGQSSHPRKVKVELPVRVDFVGGWSDTPPWSLERSGCVLNMAIKLKGSLPVGTVIETRKNTGLLIKDDSRNELYVDDISSFTPPFDVDDPFRLVKSALLVTGIVNHTFFQSAGLKIETWANVPRGSGLGTSSILSAAVVKALLQITDGDDGNENVTRLVLVLEQVMGTGGGWQDQVGGLYPGIKFTSSFPGIPLRLHVNPLLASSQLVEELQQRLILVFTGQVRLAHQVLQKVVTRYLQRDNLLVSSIRRLVELAKIGREALMNIDIDELGYVMLEAWRLHQELDPYCSNEFVDRLFALSDPYCNGYKLVGAGGGGFALMLAKSGESAEKLKHLITENVDFDVQIYDWEIYLTD</sequence>
<feature type="non-terminal residue" evidence="7">
    <location>
        <position position="1"/>
    </location>
</feature>
<dbReference type="InterPro" id="IPR012887">
    <property type="entry name" value="GDP_fucose_pyrophosphorylase"/>
</dbReference>
<dbReference type="InterPro" id="IPR006204">
    <property type="entry name" value="GHMP_kinase_N_dom"/>
</dbReference>
<evidence type="ECO:0000259" key="6">
    <source>
        <dbReference type="Pfam" id="PF07959"/>
    </source>
</evidence>
<dbReference type="GO" id="GO:0050201">
    <property type="term" value="F:fucokinase activity"/>
    <property type="evidence" value="ECO:0007669"/>
    <property type="project" value="TreeGrafter"/>
</dbReference>
<name>A0A9N7NB01_STRHE</name>
<gene>
    <name evidence="7" type="ORF">SHERM_22889</name>
</gene>
<evidence type="ECO:0000256" key="2">
    <source>
        <dbReference type="ARBA" id="ARBA00022741"/>
    </source>
</evidence>
<dbReference type="SUPFAM" id="SSF55060">
    <property type="entry name" value="GHMP Kinase, C-terminal domain"/>
    <property type="match status" value="1"/>
</dbReference>
<keyword evidence="3" id="KW-0418">Kinase</keyword>
<dbReference type="GO" id="GO:0042352">
    <property type="term" value="P:GDP-L-fucose salvage"/>
    <property type="evidence" value="ECO:0007669"/>
    <property type="project" value="TreeGrafter"/>
</dbReference>
<dbReference type="InterPro" id="IPR052203">
    <property type="entry name" value="GHMP_Kinase-Related"/>
</dbReference>
<proteinExistence type="predicted"/>
<dbReference type="InterPro" id="IPR020568">
    <property type="entry name" value="Ribosomal_Su5_D2-typ_SF"/>
</dbReference>
<dbReference type="PRINTS" id="PR00959">
    <property type="entry name" value="MEVGALKINASE"/>
</dbReference>
<organism evidence="7 8">
    <name type="scientific">Striga hermonthica</name>
    <name type="common">Purple witchweed</name>
    <name type="synonym">Buchnera hermonthica</name>
    <dbReference type="NCBI Taxonomy" id="68872"/>
    <lineage>
        <taxon>Eukaryota</taxon>
        <taxon>Viridiplantae</taxon>
        <taxon>Streptophyta</taxon>
        <taxon>Embryophyta</taxon>
        <taxon>Tracheophyta</taxon>
        <taxon>Spermatophyta</taxon>
        <taxon>Magnoliopsida</taxon>
        <taxon>eudicotyledons</taxon>
        <taxon>Gunneridae</taxon>
        <taxon>Pentapetalae</taxon>
        <taxon>asterids</taxon>
        <taxon>lamiids</taxon>
        <taxon>Lamiales</taxon>
        <taxon>Orobanchaceae</taxon>
        <taxon>Buchnereae</taxon>
        <taxon>Striga</taxon>
    </lineage>
</organism>
<dbReference type="OrthoDB" id="271303at2759"/>
<dbReference type="AlphaFoldDB" id="A0A9N7NB01"/>
<keyword evidence="4" id="KW-0067">ATP-binding</keyword>
<dbReference type="Pfam" id="PF07959">
    <property type="entry name" value="Fucose_pyrophosphorylase"/>
    <property type="match status" value="1"/>
</dbReference>
<keyword evidence="1" id="KW-0808">Transferase</keyword>
<dbReference type="PANTHER" id="PTHR32463:SF0">
    <property type="entry name" value="L-FUCOSE KINASE"/>
    <property type="match status" value="1"/>
</dbReference>
<dbReference type="PANTHER" id="PTHR32463">
    <property type="entry name" value="L-FUCOSE KINASE"/>
    <property type="match status" value="1"/>
</dbReference>
<reference evidence="7" key="1">
    <citation type="submission" date="2019-12" db="EMBL/GenBank/DDBJ databases">
        <authorList>
            <person name="Scholes J."/>
        </authorList>
    </citation>
    <scope>NUCLEOTIDE SEQUENCE</scope>
</reference>
<keyword evidence="8" id="KW-1185">Reference proteome</keyword>
<evidence type="ECO:0000256" key="1">
    <source>
        <dbReference type="ARBA" id="ARBA00022679"/>
    </source>
</evidence>
<dbReference type="Gene3D" id="3.30.230.120">
    <property type="match status" value="1"/>
</dbReference>
<evidence type="ECO:0000259" key="5">
    <source>
        <dbReference type="Pfam" id="PF00288"/>
    </source>
</evidence>
<evidence type="ECO:0000313" key="8">
    <source>
        <dbReference type="Proteomes" id="UP001153555"/>
    </source>
</evidence>
<evidence type="ECO:0000256" key="4">
    <source>
        <dbReference type="ARBA" id="ARBA00022840"/>
    </source>
</evidence>
<accession>A0A9N7NB01</accession>
<feature type="domain" description="GHMP kinase N-terminal" evidence="5">
    <location>
        <begin position="756"/>
        <end position="827"/>
    </location>
</feature>
<dbReference type="FunFam" id="3.30.230.120:FF:000002">
    <property type="entry name" value="Bifunctional fucokinase/fucose pyrophosphorylase"/>
    <property type="match status" value="1"/>
</dbReference>
<keyword evidence="2" id="KW-0547">Nucleotide-binding</keyword>